<evidence type="ECO:0000313" key="1">
    <source>
        <dbReference type="EMBL" id="SPD99819.1"/>
    </source>
</evidence>
<reference evidence="1" key="1">
    <citation type="submission" date="2018-02" db="EMBL/GenBank/DDBJ databases">
        <authorList>
            <person name="Cea G.-C."/>
            <person name="William W."/>
        </authorList>
    </citation>
    <scope>NUCLEOTIDE SEQUENCE</scope>
    <source>
        <strain evidence="1">657</strain>
        <plasmid evidence="1">RCS50_p</plasmid>
    </source>
</reference>
<proteinExistence type="predicted"/>
<dbReference type="AlphaFoldDB" id="A0A9Q7V7F2"/>
<sequence>MCMELDTEFRYPNVIDFFGTTLFHLCHFTTIDLHNYAAYNKYAENNIAKSNKRICEEIEQRIKESDKKYHEDIIDSYHQEMQEFGDIYPPMHRKAMVITLYNFFEHQIKTLCAEINMLLPKNMSESYSLSNACIKEYRKFLRREAIFDMNPGGELWKRWEDMLKVEQIRHVLVHSEGEIEKHRAERLADIESYCKQKKGIRLIRHRIIIDEGYVAGLITELISLFELLDRQVKGFIRRYESEHGSYEVPLPQGASRTPL</sequence>
<accession>A0A9Q7V7F2</accession>
<name>A0A9Q7V7F2_ECOLX</name>
<keyword evidence="1" id="KW-0614">Plasmid</keyword>
<geneLocation type="plasmid" evidence="1">
    <name>RCS50_p</name>
</geneLocation>
<protein>
    <submittedName>
        <fullName evidence="1">Uncharacterized protein</fullName>
    </submittedName>
</protein>
<dbReference type="EMBL" id="LT985261">
    <property type="protein sequence ID" value="SPD99819.1"/>
    <property type="molecule type" value="Genomic_DNA"/>
</dbReference>
<gene>
    <name evidence="1" type="ORF">RCS50_P0010</name>
</gene>
<organism evidence="1">
    <name type="scientific">Escherichia coli</name>
    <dbReference type="NCBI Taxonomy" id="562"/>
    <lineage>
        <taxon>Bacteria</taxon>
        <taxon>Pseudomonadati</taxon>
        <taxon>Pseudomonadota</taxon>
        <taxon>Gammaproteobacteria</taxon>
        <taxon>Enterobacterales</taxon>
        <taxon>Enterobacteriaceae</taxon>
        <taxon>Escherichia</taxon>
    </lineage>
</organism>